<evidence type="ECO:0000313" key="7">
    <source>
        <dbReference type="Proteomes" id="UP000317365"/>
    </source>
</evidence>
<feature type="active site" description="Proton acceptor" evidence="4">
    <location>
        <position position="252"/>
    </location>
</feature>
<evidence type="ECO:0000256" key="4">
    <source>
        <dbReference type="PROSITE-ProRule" id="PRU01161"/>
    </source>
</evidence>
<protein>
    <recommendedName>
        <fullName evidence="5">PNPLA domain-containing protein</fullName>
    </recommendedName>
</protein>
<keyword evidence="2 4" id="KW-0442">Lipid degradation</keyword>
<dbReference type="EMBL" id="CP036282">
    <property type="protein sequence ID" value="QDL54433.1"/>
    <property type="molecule type" value="Genomic_DNA"/>
</dbReference>
<dbReference type="PANTHER" id="PTHR24185:SF1">
    <property type="entry name" value="CALCIUM-INDEPENDENT PHOSPHOLIPASE A2-GAMMA"/>
    <property type="match status" value="1"/>
</dbReference>
<name>A0A515EP44_9BURK</name>
<dbReference type="InterPro" id="IPR016035">
    <property type="entry name" value="Acyl_Trfase/lysoPLipase"/>
</dbReference>
<feature type="short sequence motif" description="DGA/G" evidence="4">
    <location>
        <begin position="252"/>
        <end position="254"/>
    </location>
</feature>
<evidence type="ECO:0000256" key="2">
    <source>
        <dbReference type="ARBA" id="ARBA00022963"/>
    </source>
</evidence>
<gene>
    <name evidence="6" type="ORF">EXZ61_09795</name>
</gene>
<dbReference type="Pfam" id="PF01734">
    <property type="entry name" value="Patatin"/>
    <property type="match status" value="1"/>
</dbReference>
<dbReference type="CDD" id="cd07199">
    <property type="entry name" value="Pat17_PNPLA8_PNPLA9_like"/>
    <property type="match status" value="1"/>
</dbReference>
<keyword evidence="7" id="KW-1185">Reference proteome</keyword>
<reference evidence="7" key="2">
    <citation type="journal article" date="2020" name="Int. J. Syst. Evol. Microbiol.">
        <title>Genomic insights into a novel species Rhodoferax aquaticus sp. nov., isolated from freshwater.</title>
        <authorList>
            <person name="Li T."/>
            <person name="Zhuo Y."/>
            <person name="Jin C.Z."/>
            <person name="Wu X."/>
            <person name="Ko S.R."/>
            <person name="Jin F.J."/>
            <person name="Ahn C.Y."/>
            <person name="Oh H.M."/>
            <person name="Lee H.G."/>
            <person name="Jin L."/>
        </authorList>
    </citation>
    <scope>NUCLEOTIDE SEQUENCE [LARGE SCALE GENOMIC DNA]</scope>
    <source>
        <strain evidence="7">Gr-4</strain>
    </source>
</reference>
<dbReference type="GO" id="GO:0016042">
    <property type="term" value="P:lipid catabolic process"/>
    <property type="evidence" value="ECO:0007669"/>
    <property type="project" value="UniProtKB-UniRule"/>
</dbReference>
<dbReference type="Proteomes" id="UP000317365">
    <property type="component" value="Chromosome"/>
</dbReference>
<keyword evidence="1 4" id="KW-0378">Hydrolase</keyword>
<dbReference type="PROSITE" id="PS51635">
    <property type="entry name" value="PNPLA"/>
    <property type="match status" value="1"/>
</dbReference>
<feature type="short sequence motif" description="GXSXG" evidence="4">
    <location>
        <begin position="98"/>
        <end position="102"/>
    </location>
</feature>
<evidence type="ECO:0000259" key="5">
    <source>
        <dbReference type="PROSITE" id="PS51635"/>
    </source>
</evidence>
<feature type="active site" description="Nucleophile" evidence="4">
    <location>
        <position position="100"/>
    </location>
</feature>
<dbReference type="KEGG" id="rhg:EXZ61_09795"/>
<dbReference type="GO" id="GO:0016020">
    <property type="term" value="C:membrane"/>
    <property type="evidence" value="ECO:0007669"/>
    <property type="project" value="TreeGrafter"/>
</dbReference>
<proteinExistence type="predicted"/>
<dbReference type="InterPro" id="IPR002641">
    <property type="entry name" value="PNPLA_dom"/>
</dbReference>
<dbReference type="GO" id="GO:0004620">
    <property type="term" value="F:phospholipase activity"/>
    <property type="evidence" value="ECO:0007669"/>
    <property type="project" value="TreeGrafter"/>
</dbReference>
<evidence type="ECO:0000256" key="3">
    <source>
        <dbReference type="ARBA" id="ARBA00023098"/>
    </source>
</evidence>
<dbReference type="Gene3D" id="3.40.1090.10">
    <property type="entry name" value="Cytosolic phospholipase A2 catalytic domain"/>
    <property type="match status" value="1"/>
</dbReference>
<reference evidence="7" key="1">
    <citation type="submission" date="2019-02" db="EMBL/GenBank/DDBJ databases">
        <title>Complete genome sequence of Rhodoferax sp. Gr-4.</title>
        <authorList>
            <person name="Jin L."/>
        </authorList>
    </citation>
    <scope>NUCLEOTIDE SEQUENCE [LARGE SCALE GENOMIC DNA]</scope>
    <source>
        <strain evidence="7">Gr-4</strain>
    </source>
</reference>
<keyword evidence="3 4" id="KW-0443">Lipid metabolism</keyword>
<dbReference type="GO" id="GO:0006631">
    <property type="term" value="P:fatty acid metabolic process"/>
    <property type="evidence" value="ECO:0007669"/>
    <property type="project" value="TreeGrafter"/>
</dbReference>
<sequence>MHHIGCRQEKCVGARWQPIECCAICVVPGGWSAAWHEIQIVICAQEWYVTTRTILSIDGGGVRGLLSAGVLAHIEQLLRSRNSLAEGGIAHNFDLIVGTSSGALIGLGLAVGNSAQAMVGVYQRHAKSIFSASWLGKWINPLVGNNGATYKPDGLERVLRDILADYTLGHLGSTAIESQRPDRNAPLLMCTAYDTQQATPRFFKSWKPAHQNLPAWQVARASSAAPTYFPPMTMTINTDDPSDPSPPATLIDGGLFANNPAMSAWAEAKKLWPEDDILILSIGSGERQEKYSANDKQFCNMFNLIKPTFNAMFDGQSDAVEYQLGKLYADSGNYLRLQTELAQASDSLDNVEAGNLRALEAEAMRLVASQTGAIDAFIQGAWR</sequence>
<feature type="short sequence motif" description="GXGXXG" evidence="4">
    <location>
        <begin position="59"/>
        <end position="64"/>
    </location>
</feature>
<evidence type="ECO:0000313" key="6">
    <source>
        <dbReference type="EMBL" id="QDL54433.1"/>
    </source>
</evidence>
<dbReference type="PANTHER" id="PTHR24185">
    <property type="entry name" value="CALCIUM-INDEPENDENT PHOSPHOLIPASE A2-GAMMA"/>
    <property type="match status" value="1"/>
</dbReference>
<feature type="domain" description="PNPLA" evidence="5">
    <location>
        <begin position="55"/>
        <end position="265"/>
    </location>
</feature>
<dbReference type="SUPFAM" id="SSF52151">
    <property type="entry name" value="FabD/lysophospholipase-like"/>
    <property type="match status" value="1"/>
</dbReference>
<organism evidence="6 7">
    <name type="scientific">Rhodoferax aquaticus</name>
    <dbReference type="NCBI Taxonomy" id="2527691"/>
    <lineage>
        <taxon>Bacteria</taxon>
        <taxon>Pseudomonadati</taxon>
        <taxon>Pseudomonadota</taxon>
        <taxon>Betaproteobacteria</taxon>
        <taxon>Burkholderiales</taxon>
        <taxon>Comamonadaceae</taxon>
        <taxon>Rhodoferax</taxon>
    </lineage>
</organism>
<evidence type="ECO:0000256" key="1">
    <source>
        <dbReference type="ARBA" id="ARBA00022801"/>
    </source>
</evidence>
<dbReference type="AlphaFoldDB" id="A0A515EP44"/>
<accession>A0A515EP44</accession>